<dbReference type="GO" id="GO:0016887">
    <property type="term" value="F:ATP hydrolysis activity"/>
    <property type="evidence" value="ECO:0007669"/>
    <property type="project" value="InterPro"/>
</dbReference>
<name>H9UF71_SPIAZ</name>
<feature type="transmembrane region" description="Helical" evidence="9">
    <location>
        <begin position="189"/>
        <end position="209"/>
    </location>
</feature>
<dbReference type="PANTHER" id="PTHR24221:SF654">
    <property type="entry name" value="ATP-BINDING CASSETTE SUB-FAMILY B MEMBER 6"/>
    <property type="match status" value="1"/>
</dbReference>
<dbReference type="SMART" id="SM00382">
    <property type="entry name" value="AAA"/>
    <property type="match status" value="1"/>
</dbReference>
<organism evidence="12 13">
    <name type="scientific">Spirochaeta africana (strain ATCC 700263 / DSM 8902 / Z-7692)</name>
    <dbReference type="NCBI Taxonomy" id="889378"/>
    <lineage>
        <taxon>Bacteria</taxon>
        <taxon>Pseudomonadati</taxon>
        <taxon>Spirochaetota</taxon>
        <taxon>Spirochaetia</taxon>
        <taxon>Spirochaetales</taxon>
        <taxon>Spirochaetaceae</taxon>
        <taxon>Spirochaeta</taxon>
    </lineage>
</organism>
<comment type="subcellular location">
    <subcellularLocation>
        <location evidence="1">Cell membrane</location>
        <topology evidence="1">Multi-pass membrane protein</topology>
    </subcellularLocation>
</comment>
<keyword evidence="6" id="KW-0067">ATP-binding</keyword>
<evidence type="ECO:0000256" key="4">
    <source>
        <dbReference type="ARBA" id="ARBA00022692"/>
    </source>
</evidence>
<dbReference type="PROSITE" id="PS50893">
    <property type="entry name" value="ABC_TRANSPORTER_2"/>
    <property type="match status" value="1"/>
</dbReference>
<dbReference type="InterPro" id="IPR027417">
    <property type="entry name" value="P-loop_NTPase"/>
</dbReference>
<protein>
    <submittedName>
        <fullName evidence="12">ABC-type bacteriocin/lantibiotic exporter with N-terminal double-glycine peptidase domain</fullName>
    </submittedName>
</protein>
<evidence type="ECO:0000313" key="13">
    <source>
        <dbReference type="Proteomes" id="UP000007383"/>
    </source>
</evidence>
<gene>
    <name evidence="12" type="ordered locus">Spiaf_0055</name>
</gene>
<dbReference type="InterPro" id="IPR039421">
    <property type="entry name" value="Type_1_exporter"/>
</dbReference>
<evidence type="ECO:0000256" key="5">
    <source>
        <dbReference type="ARBA" id="ARBA00022741"/>
    </source>
</evidence>
<feature type="transmembrane region" description="Helical" evidence="9">
    <location>
        <begin position="162"/>
        <end position="183"/>
    </location>
</feature>
<accession>H9UF71</accession>
<dbReference type="KEGG" id="sfc:Spiaf_0055"/>
<dbReference type="PROSITE" id="PS00211">
    <property type="entry name" value="ABC_TRANSPORTER_1"/>
    <property type="match status" value="1"/>
</dbReference>
<evidence type="ECO:0000256" key="2">
    <source>
        <dbReference type="ARBA" id="ARBA00022448"/>
    </source>
</evidence>
<feature type="transmembrane region" description="Helical" evidence="9">
    <location>
        <begin position="31"/>
        <end position="56"/>
    </location>
</feature>
<reference evidence="13" key="1">
    <citation type="journal article" date="2013" name="Stand. Genomic Sci.">
        <title>Complete genome sequence of the halophilic bacterium Spirochaeta africana type strain (Z-7692(T)) from the alkaline Lake Magadi in the East African Rift.</title>
        <authorList>
            <person name="Liolos K."/>
            <person name="Abt B."/>
            <person name="Scheuner C."/>
            <person name="Teshima H."/>
            <person name="Held B."/>
            <person name="Lapidus A."/>
            <person name="Nolan M."/>
            <person name="Lucas S."/>
            <person name="Deshpande S."/>
            <person name="Cheng J.F."/>
            <person name="Tapia R."/>
            <person name="Goodwin L.A."/>
            <person name="Pitluck S."/>
            <person name="Pagani I."/>
            <person name="Ivanova N."/>
            <person name="Mavromatis K."/>
            <person name="Mikhailova N."/>
            <person name="Huntemann M."/>
            <person name="Pati A."/>
            <person name="Chen A."/>
            <person name="Palaniappan K."/>
            <person name="Land M."/>
            <person name="Rohde M."/>
            <person name="Tindall B.J."/>
            <person name="Detter J.C."/>
            <person name="Goker M."/>
            <person name="Bristow J."/>
            <person name="Eisen J.A."/>
            <person name="Markowitz V."/>
            <person name="Hugenholtz P."/>
            <person name="Woyke T."/>
            <person name="Klenk H.P."/>
            <person name="Kyrpides N.C."/>
        </authorList>
    </citation>
    <scope>NUCLEOTIDE SEQUENCE</scope>
    <source>
        <strain evidence="13">ATCC 700263 / DSM 8902 / Z-7692</strain>
    </source>
</reference>
<evidence type="ECO:0000313" key="12">
    <source>
        <dbReference type="EMBL" id="AFG36164.1"/>
    </source>
</evidence>
<dbReference type="Proteomes" id="UP000007383">
    <property type="component" value="Chromosome"/>
</dbReference>
<dbReference type="InterPro" id="IPR011527">
    <property type="entry name" value="ABC1_TM_dom"/>
</dbReference>
<keyword evidence="2" id="KW-0813">Transport</keyword>
<dbReference type="RefSeq" id="WP_014454162.1">
    <property type="nucleotide sequence ID" value="NC_017098.1"/>
</dbReference>
<sequence length="616" mass="68548">MSSDKKHDKKSMLASIRELFSLLTPRQRRKWVLLQFLVVLKGGVELISVGGIYPFMSVASDPQQLTGDGLLAQVYRLSPATTHGQFLVFLAIAFTGIMVVSAAFKILTKWQIVVFSKRVGVDMSNRLFQHYLYQPWLFHSAGSSSALIKQINTEVNRVTQQIVLPLLIMNTEIFMVVLMLVGLLVLNPWVVLVGAAMYVLMYGMIYRLVRRRLVRNGKVVSQYNQVRFKLLVESFAGIKDVLLLGRQPNFSRQFDDASCRLEEAQKSTTLIGAIPQRLVEVFTVSSVLVLIIVFMTVADGGLEAVLPLLSVYALAFNKLKPSTNKIYRSISKFKANQNAIISLKQDLEDSYQRALEIEQQRRHIESSTVALPVLQAIELRGVTFTYPGKSEPALVDCDLRIPRHSVVGLVGSSGAGKSTAIDIILGLLPPQQGQLLVDGVPISDENRRAWQNGLGFVPQAIFLADDSIRRNIAFGLADEAIDDERVRRAAEMAHLREFIESLPEGFETRVGERGVQLSGGQRQRIGIARALYDDADTLILDEATSALDGITEKLIMDAIHDFSGKKTIVLIAHRLSTVKQCDTIFLMEDGRVADQGSYAELEARSEVFQRMAQHSS</sequence>
<keyword evidence="5" id="KW-0547">Nucleotide-binding</keyword>
<dbReference type="GO" id="GO:0034040">
    <property type="term" value="F:ATPase-coupled lipid transmembrane transporter activity"/>
    <property type="evidence" value="ECO:0007669"/>
    <property type="project" value="TreeGrafter"/>
</dbReference>
<keyword evidence="3" id="KW-1003">Cell membrane</keyword>
<dbReference type="STRING" id="889378.Spiaf_0055"/>
<dbReference type="PROSITE" id="PS50929">
    <property type="entry name" value="ABC_TM1F"/>
    <property type="match status" value="1"/>
</dbReference>
<keyword evidence="7 9" id="KW-1133">Transmembrane helix</keyword>
<feature type="transmembrane region" description="Helical" evidence="9">
    <location>
        <begin position="278"/>
        <end position="298"/>
    </location>
</feature>
<evidence type="ECO:0000256" key="1">
    <source>
        <dbReference type="ARBA" id="ARBA00004651"/>
    </source>
</evidence>
<dbReference type="GO" id="GO:0140359">
    <property type="term" value="F:ABC-type transporter activity"/>
    <property type="evidence" value="ECO:0007669"/>
    <property type="project" value="InterPro"/>
</dbReference>
<dbReference type="SUPFAM" id="SSF90123">
    <property type="entry name" value="ABC transporter transmembrane region"/>
    <property type="match status" value="1"/>
</dbReference>
<dbReference type="GO" id="GO:0005524">
    <property type="term" value="F:ATP binding"/>
    <property type="evidence" value="ECO:0007669"/>
    <property type="project" value="UniProtKB-KW"/>
</dbReference>
<dbReference type="InterPro" id="IPR017871">
    <property type="entry name" value="ABC_transporter-like_CS"/>
</dbReference>
<dbReference type="InterPro" id="IPR036640">
    <property type="entry name" value="ABC1_TM_sf"/>
</dbReference>
<dbReference type="Pfam" id="PF00664">
    <property type="entry name" value="ABC_membrane"/>
    <property type="match status" value="1"/>
</dbReference>
<evidence type="ECO:0000256" key="3">
    <source>
        <dbReference type="ARBA" id="ARBA00022475"/>
    </source>
</evidence>
<evidence type="ECO:0000259" key="11">
    <source>
        <dbReference type="PROSITE" id="PS50929"/>
    </source>
</evidence>
<dbReference type="SUPFAM" id="SSF52540">
    <property type="entry name" value="P-loop containing nucleoside triphosphate hydrolases"/>
    <property type="match status" value="1"/>
</dbReference>
<feature type="transmembrane region" description="Helical" evidence="9">
    <location>
        <begin position="86"/>
        <end position="108"/>
    </location>
</feature>
<dbReference type="InterPro" id="IPR003593">
    <property type="entry name" value="AAA+_ATPase"/>
</dbReference>
<evidence type="ECO:0000256" key="7">
    <source>
        <dbReference type="ARBA" id="ARBA00022989"/>
    </source>
</evidence>
<dbReference type="PANTHER" id="PTHR24221">
    <property type="entry name" value="ATP-BINDING CASSETTE SUB-FAMILY B"/>
    <property type="match status" value="1"/>
</dbReference>
<dbReference type="GO" id="GO:0005886">
    <property type="term" value="C:plasma membrane"/>
    <property type="evidence" value="ECO:0007669"/>
    <property type="project" value="UniProtKB-SubCell"/>
</dbReference>
<evidence type="ECO:0000256" key="9">
    <source>
        <dbReference type="SAM" id="Phobius"/>
    </source>
</evidence>
<keyword evidence="8 9" id="KW-0472">Membrane</keyword>
<evidence type="ECO:0000256" key="6">
    <source>
        <dbReference type="ARBA" id="ARBA00022840"/>
    </source>
</evidence>
<feature type="domain" description="ABC transmembrane type-1" evidence="11">
    <location>
        <begin position="70"/>
        <end position="304"/>
    </location>
</feature>
<proteinExistence type="predicted"/>
<dbReference type="InterPro" id="IPR003439">
    <property type="entry name" value="ABC_transporter-like_ATP-bd"/>
</dbReference>
<dbReference type="HOGENOM" id="CLU_000604_84_3_12"/>
<dbReference type="Pfam" id="PF00005">
    <property type="entry name" value="ABC_tran"/>
    <property type="match status" value="1"/>
</dbReference>
<dbReference type="eggNOG" id="COG1132">
    <property type="taxonomic scope" value="Bacteria"/>
</dbReference>
<dbReference type="PATRIC" id="fig|889378.3.peg.58"/>
<dbReference type="Gene3D" id="3.40.50.300">
    <property type="entry name" value="P-loop containing nucleotide triphosphate hydrolases"/>
    <property type="match status" value="1"/>
</dbReference>
<feature type="domain" description="ABC transporter" evidence="10">
    <location>
        <begin position="377"/>
        <end position="614"/>
    </location>
</feature>
<dbReference type="FunFam" id="3.40.50.300:FF:000221">
    <property type="entry name" value="Multidrug ABC transporter ATP-binding protein"/>
    <property type="match status" value="1"/>
</dbReference>
<keyword evidence="4 9" id="KW-0812">Transmembrane</keyword>
<keyword evidence="13" id="KW-1185">Reference proteome</keyword>
<dbReference type="Gene3D" id="1.20.1560.10">
    <property type="entry name" value="ABC transporter type 1, transmembrane domain"/>
    <property type="match status" value="1"/>
</dbReference>
<dbReference type="EMBL" id="CP003282">
    <property type="protein sequence ID" value="AFG36164.1"/>
    <property type="molecule type" value="Genomic_DNA"/>
</dbReference>
<dbReference type="AlphaFoldDB" id="H9UF71"/>
<evidence type="ECO:0000256" key="8">
    <source>
        <dbReference type="ARBA" id="ARBA00023136"/>
    </source>
</evidence>
<evidence type="ECO:0000259" key="10">
    <source>
        <dbReference type="PROSITE" id="PS50893"/>
    </source>
</evidence>